<proteinExistence type="predicted"/>
<dbReference type="EMBL" id="JAYKXP010000006">
    <property type="protein sequence ID" value="KAK7056811.1"/>
    <property type="molecule type" value="Genomic_DNA"/>
</dbReference>
<gene>
    <name evidence="1" type="ORF">VNI00_002528</name>
</gene>
<comment type="caution">
    <text evidence="1">The sequence shown here is derived from an EMBL/GenBank/DDBJ whole genome shotgun (WGS) entry which is preliminary data.</text>
</comment>
<dbReference type="InterPro" id="IPR032675">
    <property type="entry name" value="LRR_dom_sf"/>
</dbReference>
<reference evidence="1 2" key="1">
    <citation type="submission" date="2024-01" db="EMBL/GenBank/DDBJ databases">
        <title>A draft genome for a cacao thread blight-causing isolate of Paramarasmius palmivorus.</title>
        <authorList>
            <person name="Baruah I.K."/>
            <person name="Bukari Y."/>
            <person name="Amoako-Attah I."/>
            <person name="Meinhardt L.W."/>
            <person name="Bailey B.A."/>
            <person name="Cohen S.P."/>
        </authorList>
    </citation>
    <scope>NUCLEOTIDE SEQUENCE [LARGE SCALE GENOMIC DNA]</scope>
    <source>
        <strain evidence="1 2">GH-12</strain>
    </source>
</reference>
<dbReference type="AlphaFoldDB" id="A0AAW0E018"/>
<accession>A0AAW0E018</accession>
<keyword evidence="2" id="KW-1185">Reference proteome</keyword>
<evidence type="ECO:0000313" key="2">
    <source>
        <dbReference type="Proteomes" id="UP001383192"/>
    </source>
</evidence>
<dbReference type="Gene3D" id="3.80.10.10">
    <property type="entry name" value="Ribonuclease Inhibitor"/>
    <property type="match status" value="1"/>
</dbReference>
<evidence type="ECO:0000313" key="1">
    <source>
        <dbReference type="EMBL" id="KAK7056811.1"/>
    </source>
</evidence>
<organism evidence="1 2">
    <name type="scientific">Paramarasmius palmivorus</name>
    <dbReference type="NCBI Taxonomy" id="297713"/>
    <lineage>
        <taxon>Eukaryota</taxon>
        <taxon>Fungi</taxon>
        <taxon>Dikarya</taxon>
        <taxon>Basidiomycota</taxon>
        <taxon>Agaricomycotina</taxon>
        <taxon>Agaricomycetes</taxon>
        <taxon>Agaricomycetidae</taxon>
        <taxon>Agaricales</taxon>
        <taxon>Marasmiineae</taxon>
        <taxon>Marasmiaceae</taxon>
        <taxon>Paramarasmius</taxon>
    </lineage>
</organism>
<dbReference type="Proteomes" id="UP001383192">
    <property type="component" value="Unassembled WGS sequence"/>
</dbReference>
<sequence>MLGRTFNEGDPYHQLLSVIPQRTPNLNHLELGLQAHINIAVYDSITESLSRLRHLRLPPYACLPGFTMFIRSDELETLAFGYEIDTVEQARSLIMWDYIRSPIILPPERFPGLKIVELCCSVERATEFFLSLIPQERCLEEIRLCVPAGQFGPAHPSRHQIRELHLAIVRSVPELRKVHIRFATDHTNFEATASVDLNIGLKDLVQAEDLQPFISCEKLQSFRFYHPYPVSINHHELKDLVSHWRSLTELAITPDPFLPPDRYPLHMKILGWPALHVVARHNPMLVTLELLLVDPRSRGLYSPALLKAIRKSLHKLSHLKSFDVGPLCFLPLFFRGDRAEVWALSSRRLFTTRYIFDD</sequence>
<name>A0AAW0E018_9AGAR</name>
<protein>
    <submittedName>
        <fullName evidence="1">Uncharacterized protein</fullName>
    </submittedName>
</protein>